<sequence>MFRHLTPDERRALTARLADQGVTAEQFAQAQKQARASGEALARAYGETLGRAVTPVRFITDVLGVEGAGRLLVCALREVTGRPDLYRDI</sequence>
<accession>A0A917VNR2</accession>
<organism evidence="1 2">
    <name type="scientific">Streptomyces flaveus</name>
    <dbReference type="NCBI Taxonomy" id="66370"/>
    <lineage>
        <taxon>Bacteria</taxon>
        <taxon>Bacillati</taxon>
        <taxon>Actinomycetota</taxon>
        <taxon>Actinomycetes</taxon>
        <taxon>Kitasatosporales</taxon>
        <taxon>Streptomycetaceae</taxon>
        <taxon>Streptomyces</taxon>
        <taxon>Streptomyces aurantiacus group</taxon>
    </lineage>
</organism>
<reference evidence="1" key="1">
    <citation type="journal article" date="2014" name="Int. J. Syst. Evol. Microbiol.">
        <title>Complete genome sequence of Corynebacterium casei LMG S-19264T (=DSM 44701T), isolated from a smear-ripened cheese.</title>
        <authorList>
            <consortium name="US DOE Joint Genome Institute (JGI-PGF)"/>
            <person name="Walter F."/>
            <person name="Albersmeier A."/>
            <person name="Kalinowski J."/>
            <person name="Ruckert C."/>
        </authorList>
    </citation>
    <scope>NUCLEOTIDE SEQUENCE</scope>
    <source>
        <strain evidence="1">JCM 3035</strain>
    </source>
</reference>
<gene>
    <name evidence="1" type="ORF">GCM10010094_75520</name>
</gene>
<keyword evidence="2" id="KW-1185">Reference proteome</keyword>
<evidence type="ECO:0000313" key="1">
    <source>
        <dbReference type="EMBL" id="GGL03535.1"/>
    </source>
</evidence>
<dbReference type="RefSeq" id="WP_189326254.1">
    <property type="nucleotide sequence ID" value="NZ_BMPQ01000029.1"/>
</dbReference>
<dbReference type="Proteomes" id="UP000637788">
    <property type="component" value="Unassembled WGS sequence"/>
</dbReference>
<reference evidence="1" key="2">
    <citation type="submission" date="2020-09" db="EMBL/GenBank/DDBJ databases">
        <authorList>
            <person name="Sun Q."/>
            <person name="Ohkuma M."/>
        </authorList>
    </citation>
    <scope>NUCLEOTIDE SEQUENCE</scope>
    <source>
        <strain evidence="1">JCM 3035</strain>
    </source>
</reference>
<dbReference type="EMBL" id="BMPQ01000029">
    <property type="protein sequence ID" value="GGL03535.1"/>
    <property type="molecule type" value="Genomic_DNA"/>
</dbReference>
<comment type="caution">
    <text evidence="1">The sequence shown here is derived from an EMBL/GenBank/DDBJ whole genome shotgun (WGS) entry which is preliminary data.</text>
</comment>
<dbReference type="AlphaFoldDB" id="A0A917VNR2"/>
<proteinExistence type="predicted"/>
<name>A0A917VNR2_9ACTN</name>
<protein>
    <submittedName>
        <fullName evidence="1">Uncharacterized protein</fullName>
    </submittedName>
</protein>
<evidence type="ECO:0000313" key="2">
    <source>
        <dbReference type="Proteomes" id="UP000637788"/>
    </source>
</evidence>